<name>A0A1H1SG44_9ACTN</name>
<dbReference type="EMBL" id="LT629772">
    <property type="protein sequence ID" value="SDS46696.1"/>
    <property type="molecule type" value="Genomic_DNA"/>
</dbReference>
<dbReference type="InterPro" id="IPR036397">
    <property type="entry name" value="RNaseH_sf"/>
</dbReference>
<feature type="region of interest" description="Disordered" evidence="2">
    <location>
        <begin position="101"/>
        <end position="131"/>
    </location>
</feature>
<dbReference type="Gene3D" id="3.30.420.10">
    <property type="entry name" value="Ribonuclease H-like superfamily/Ribonuclease H"/>
    <property type="match status" value="1"/>
</dbReference>
<sequence length="385" mass="43595">MVMFSVRMVPEIHQGFWEAMANGAFFTSAVIEAGVDRRTGSRWLARCGGIRPRRGRNLKGRCLTFVEREDIAVRHGRGEGIRQIAAALERSPATISRELRRNAEPDGRYRASSAHARAYQRASRPKPAKLATNPRLRDRVQADLKKKYSPEQIVGRLRVEFGDDPQMRVSPESIYQSVYVPSRGGLEQQVSRCLRTGRALRKPCRKAGQRKNRIPNMINISKRPIDANDRAVPGHLEGDLIIGRRNASAVGTLVDRCTNYTILVHLPDGYRPEHLQKALTRKLHQLPVALRHSLTWDQGPEMTDWEQVKAATGIDIYFADPHTPWQRPVNENTNGLLRQYLPKGSDLSVHSEADLNAIAAELNDRPRKRLGYRKPIEEIGPLLLR</sequence>
<gene>
    <name evidence="4" type="ORF">SAMN04489812_1994</name>
</gene>
<evidence type="ECO:0000313" key="5">
    <source>
        <dbReference type="Proteomes" id="UP000199103"/>
    </source>
</evidence>
<dbReference type="PROSITE" id="PS50994">
    <property type="entry name" value="INTEGRASE"/>
    <property type="match status" value="1"/>
</dbReference>
<reference evidence="4 5" key="1">
    <citation type="submission" date="2016-10" db="EMBL/GenBank/DDBJ databases">
        <authorList>
            <person name="de Groot N.N."/>
        </authorList>
    </citation>
    <scope>NUCLEOTIDE SEQUENCE [LARGE SCALE GENOMIC DNA]</scope>
    <source>
        <strain evidence="4 5">DSM 21800</strain>
    </source>
</reference>
<dbReference type="GO" id="GO:0005829">
    <property type="term" value="C:cytosol"/>
    <property type="evidence" value="ECO:0007669"/>
    <property type="project" value="TreeGrafter"/>
</dbReference>
<dbReference type="InterPro" id="IPR051917">
    <property type="entry name" value="Transposase-Integrase"/>
</dbReference>
<organism evidence="4 5">
    <name type="scientific">Microlunatus soli</name>
    <dbReference type="NCBI Taxonomy" id="630515"/>
    <lineage>
        <taxon>Bacteria</taxon>
        <taxon>Bacillati</taxon>
        <taxon>Actinomycetota</taxon>
        <taxon>Actinomycetes</taxon>
        <taxon>Propionibacteriales</taxon>
        <taxon>Propionibacteriaceae</taxon>
        <taxon>Microlunatus</taxon>
    </lineage>
</organism>
<dbReference type="GO" id="GO:0032196">
    <property type="term" value="P:transposition"/>
    <property type="evidence" value="ECO:0007669"/>
    <property type="project" value="TreeGrafter"/>
</dbReference>
<dbReference type="InterPro" id="IPR012337">
    <property type="entry name" value="RNaseH-like_sf"/>
</dbReference>
<keyword evidence="5" id="KW-1185">Reference proteome</keyword>
<dbReference type="STRING" id="630515.SAMN04489812_1994"/>
<dbReference type="AlphaFoldDB" id="A0A1H1SG44"/>
<dbReference type="PANTHER" id="PTHR10948">
    <property type="entry name" value="TRANSPOSASE"/>
    <property type="match status" value="1"/>
</dbReference>
<dbReference type="GO" id="GO:0006310">
    <property type="term" value="P:DNA recombination"/>
    <property type="evidence" value="ECO:0007669"/>
    <property type="project" value="UniProtKB-KW"/>
</dbReference>
<feature type="compositionally biased region" description="Low complexity" evidence="2">
    <location>
        <begin position="110"/>
        <end position="122"/>
    </location>
</feature>
<dbReference type="Pfam" id="PF13936">
    <property type="entry name" value="HTH_38"/>
    <property type="match status" value="1"/>
</dbReference>
<keyword evidence="1" id="KW-0233">DNA recombination</keyword>
<dbReference type="InterPro" id="IPR053392">
    <property type="entry name" value="Transposase_IS30-like"/>
</dbReference>
<dbReference type="NCBIfam" id="NF033563">
    <property type="entry name" value="transpos_IS30"/>
    <property type="match status" value="1"/>
</dbReference>
<protein>
    <submittedName>
        <fullName evidence="4">Transposase and inactivated derivatives, IS30 family</fullName>
    </submittedName>
</protein>
<evidence type="ECO:0000256" key="1">
    <source>
        <dbReference type="ARBA" id="ARBA00023172"/>
    </source>
</evidence>
<feature type="domain" description="Integrase catalytic" evidence="3">
    <location>
        <begin position="229"/>
        <end position="383"/>
    </location>
</feature>
<dbReference type="SUPFAM" id="SSF53098">
    <property type="entry name" value="Ribonuclease H-like"/>
    <property type="match status" value="1"/>
</dbReference>
<evidence type="ECO:0000313" key="4">
    <source>
        <dbReference type="EMBL" id="SDS46696.1"/>
    </source>
</evidence>
<proteinExistence type="predicted"/>
<dbReference type="InterPro" id="IPR025246">
    <property type="entry name" value="IS30-like_HTH"/>
</dbReference>
<dbReference type="Proteomes" id="UP000199103">
    <property type="component" value="Chromosome I"/>
</dbReference>
<dbReference type="GO" id="GO:0004803">
    <property type="term" value="F:transposase activity"/>
    <property type="evidence" value="ECO:0007669"/>
    <property type="project" value="TreeGrafter"/>
</dbReference>
<dbReference type="PANTHER" id="PTHR10948:SF23">
    <property type="entry name" value="TRANSPOSASE INSI FOR INSERTION SEQUENCE ELEMENT IS30A-RELATED"/>
    <property type="match status" value="1"/>
</dbReference>
<accession>A0A1H1SG44</accession>
<dbReference type="GO" id="GO:0015074">
    <property type="term" value="P:DNA integration"/>
    <property type="evidence" value="ECO:0007669"/>
    <property type="project" value="InterPro"/>
</dbReference>
<dbReference type="GO" id="GO:0003676">
    <property type="term" value="F:nucleic acid binding"/>
    <property type="evidence" value="ECO:0007669"/>
    <property type="project" value="InterPro"/>
</dbReference>
<dbReference type="InterPro" id="IPR001584">
    <property type="entry name" value="Integrase_cat-core"/>
</dbReference>
<dbReference type="Pfam" id="PF00665">
    <property type="entry name" value="rve"/>
    <property type="match status" value="1"/>
</dbReference>
<evidence type="ECO:0000256" key="2">
    <source>
        <dbReference type="SAM" id="MobiDB-lite"/>
    </source>
</evidence>
<evidence type="ECO:0000259" key="3">
    <source>
        <dbReference type="PROSITE" id="PS50994"/>
    </source>
</evidence>